<comment type="subcellular location">
    <subcellularLocation>
        <location evidence="1">Membrane</location>
    </subcellularLocation>
</comment>
<evidence type="ECO:0000256" key="2">
    <source>
        <dbReference type="ARBA" id="ARBA00023136"/>
    </source>
</evidence>
<dbReference type="PANTHER" id="PTHR46825">
    <property type="entry name" value="D-ALANYL-D-ALANINE-CARBOXYPEPTIDASE/ENDOPEPTIDASE AMPH"/>
    <property type="match status" value="1"/>
</dbReference>
<proteinExistence type="predicted"/>
<dbReference type="SUPFAM" id="SSF56601">
    <property type="entry name" value="beta-lactamase/transpeptidase-like"/>
    <property type="match status" value="1"/>
</dbReference>
<organism evidence="4 5">
    <name type="scientific">Simplicispira suum</name>
    <dbReference type="NCBI Taxonomy" id="2109915"/>
    <lineage>
        <taxon>Bacteria</taxon>
        <taxon>Pseudomonadati</taxon>
        <taxon>Pseudomonadota</taxon>
        <taxon>Betaproteobacteria</taxon>
        <taxon>Burkholderiales</taxon>
        <taxon>Comamonadaceae</taxon>
        <taxon>Simplicispira</taxon>
    </lineage>
</organism>
<sequence>MKYSIRPLSSLILGTAASCAILLAGCGGNSKSAEAYTAELTGLVFDQWNQFSPTAPGGLSIAIITPEGEYFASTLDGATAGSHFRAASTTKTFTAAAIMLLQQRGELDINDVLSANMPGTTRSYVPATPDYAIPYKDEITIKQLLEHRAGVFDVGNVDVPATANAPYAGMRYSDWIEDTQGEMHTFTLDELVGVVAKNKLAGGLPGETYRYSNTGYSILAKVVEQASGKTFAQFVHDELLVPNGLKETTFPDDGRTQNLPVPFLEGTTRVGGVLLPTTNRNVSWGVGEGNVVTTPSDLARWNRRLIKGQAGLNAQTVASMRECETTNEVHVSYGLGLACDPPDLGFGHNGGITGYLTTARHDPVTDVTVVVFATLLDADDLMAEAMMIYDTAHKARALLGY</sequence>
<dbReference type="Pfam" id="PF00144">
    <property type="entry name" value="Beta-lactamase"/>
    <property type="match status" value="1"/>
</dbReference>
<evidence type="ECO:0000256" key="1">
    <source>
        <dbReference type="ARBA" id="ARBA00004370"/>
    </source>
</evidence>
<dbReference type="InterPro" id="IPR050491">
    <property type="entry name" value="AmpC-like"/>
</dbReference>
<feature type="domain" description="Beta-lactamase-related" evidence="3">
    <location>
        <begin position="58"/>
        <end position="378"/>
    </location>
</feature>
<dbReference type="KEGG" id="simp:C6571_10735"/>
<gene>
    <name evidence="4" type="ORF">C6571_10735</name>
</gene>
<keyword evidence="2" id="KW-0472">Membrane</keyword>
<dbReference type="PROSITE" id="PS51257">
    <property type="entry name" value="PROKAR_LIPOPROTEIN"/>
    <property type="match status" value="1"/>
</dbReference>
<dbReference type="Proteomes" id="UP000239326">
    <property type="component" value="Chromosome"/>
</dbReference>
<name>A0A2S0N0P6_9BURK</name>
<accession>A0A2S0N0P6</accession>
<dbReference type="InterPro" id="IPR001466">
    <property type="entry name" value="Beta-lactam-related"/>
</dbReference>
<evidence type="ECO:0000259" key="3">
    <source>
        <dbReference type="Pfam" id="PF00144"/>
    </source>
</evidence>
<dbReference type="AlphaFoldDB" id="A0A2S0N0P6"/>
<dbReference type="PANTHER" id="PTHR46825:SF11">
    <property type="entry name" value="PENICILLIN-BINDING PROTEIN 4"/>
    <property type="match status" value="1"/>
</dbReference>
<dbReference type="GO" id="GO:0016020">
    <property type="term" value="C:membrane"/>
    <property type="evidence" value="ECO:0007669"/>
    <property type="project" value="UniProtKB-SubCell"/>
</dbReference>
<keyword evidence="5" id="KW-1185">Reference proteome</keyword>
<dbReference type="Gene3D" id="3.40.710.10">
    <property type="entry name" value="DD-peptidase/beta-lactamase superfamily"/>
    <property type="match status" value="1"/>
</dbReference>
<dbReference type="RefSeq" id="WP_106446673.1">
    <property type="nucleotide sequence ID" value="NZ_CP027669.1"/>
</dbReference>
<dbReference type="EMBL" id="CP027669">
    <property type="protein sequence ID" value="AVO41696.1"/>
    <property type="molecule type" value="Genomic_DNA"/>
</dbReference>
<dbReference type="OrthoDB" id="9799367at2"/>
<reference evidence="4 5" key="1">
    <citation type="submission" date="2018-03" db="EMBL/GenBank/DDBJ databases">
        <title>Genome sequencing of Simplicispira sp.</title>
        <authorList>
            <person name="Kim S.-J."/>
            <person name="Heo J."/>
            <person name="Kwon S.-W."/>
        </authorList>
    </citation>
    <scope>NUCLEOTIDE SEQUENCE [LARGE SCALE GENOMIC DNA]</scope>
    <source>
        <strain evidence="4 5">SC1-8</strain>
    </source>
</reference>
<evidence type="ECO:0000313" key="4">
    <source>
        <dbReference type="EMBL" id="AVO41696.1"/>
    </source>
</evidence>
<protein>
    <recommendedName>
        <fullName evidence="3">Beta-lactamase-related domain-containing protein</fullName>
    </recommendedName>
</protein>
<evidence type="ECO:0000313" key="5">
    <source>
        <dbReference type="Proteomes" id="UP000239326"/>
    </source>
</evidence>
<dbReference type="InterPro" id="IPR012338">
    <property type="entry name" value="Beta-lactam/transpept-like"/>
</dbReference>